<reference evidence="1" key="1">
    <citation type="journal article" date="2015" name="Nature">
        <title>Complex archaea that bridge the gap between prokaryotes and eukaryotes.</title>
        <authorList>
            <person name="Spang A."/>
            <person name="Saw J.H."/>
            <person name="Jorgensen S.L."/>
            <person name="Zaremba-Niedzwiedzka K."/>
            <person name="Martijn J."/>
            <person name="Lind A.E."/>
            <person name="van Eijk R."/>
            <person name="Schleper C."/>
            <person name="Guy L."/>
            <person name="Ettema T.J."/>
        </authorList>
    </citation>
    <scope>NUCLEOTIDE SEQUENCE</scope>
</reference>
<gene>
    <name evidence="1" type="ORF">LCGC14_2014860</name>
</gene>
<protein>
    <submittedName>
        <fullName evidence="1">Uncharacterized protein</fullName>
    </submittedName>
</protein>
<sequence>SAVGGSPILAPHAPVQPAFGFGLGWEGITTAAAAPDQEWAGSQVQQPGPQTIREIVAYSKVPRLGSPLPLFV</sequence>
<comment type="caution">
    <text evidence="1">The sequence shown here is derived from an EMBL/GenBank/DDBJ whole genome shotgun (WGS) entry which is preliminary data.</text>
</comment>
<dbReference type="EMBL" id="LAZR01023173">
    <property type="protein sequence ID" value="KKL79432.1"/>
    <property type="molecule type" value="Genomic_DNA"/>
</dbReference>
<organism evidence="1">
    <name type="scientific">marine sediment metagenome</name>
    <dbReference type="NCBI Taxonomy" id="412755"/>
    <lineage>
        <taxon>unclassified sequences</taxon>
        <taxon>metagenomes</taxon>
        <taxon>ecological metagenomes</taxon>
    </lineage>
</organism>
<evidence type="ECO:0000313" key="1">
    <source>
        <dbReference type="EMBL" id="KKL79432.1"/>
    </source>
</evidence>
<proteinExistence type="predicted"/>
<dbReference type="AlphaFoldDB" id="A0A0F9HWG2"/>
<name>A0A0F9HWG2_9ZZZZ</name>
<feature type="non-terminal residue" evidence="1">
    <location>
        <position position="1"/>
    </location>
</feature>
<accession>A0A0F9HWG2</accession>